<evidence type="ECO:0000256" key="1">
    <source>
        <dbReference type="SAM" id="Phobius"/>
    </source>
</evidence>
<gene>
    <name evidence="2" type="ORF">Pla110_23580</name>
</gene>
<keyword evidence="1" id="KW-0472">Membrane</keyword>
<dbReference type="AlphaFoldDB" id="A0A518CN26"/>
<dbReference type="RefSeq" id="WP_144995885.1">
    <property type="nucleotide sequence ID" value="NZ_CP036281.1"/>
</dbReference>
<keyword evidence="1" id="KW-1133">Transmembrane helix</keyword>
<evidence type="ECO:0000313" key="2">
    <source>
        <dbReference type="EMBL" id="QDU80627.1"/>
    </source>
</evidence>
<evidence type="ECO:0000313" key="3">
    <source>
        <dbReference type="Proteomes" id="UP000317178"/>
    </source>
</evidence>
<dbReference type="EMBL" id="CP036281">
    <property type="protein sequence ID" value="QDU80627.1"/>
    <property type="molecule type" value="Genomic_DNA"/>
</dbReference>
<organism evidence="2 3">
    <name type="scientific">Polystyrenella longa</name>
    <dbReference type="NCBI Taxonomy" id="2528007"/>
    <lineage>
        <taxon>Bacteria</taxon>
        <taxon>Pseudomonadati</taxon>
        <taxon>Planctomycetota</taxon>
        <taxon>Planctomycetia</taxon>
        <taxon>Planctomycetales</taxon>
        <taxon>Planctomycetaceae</taxon>
        <taxon>Polystyrenella</taxon>
    </lineage>
</organism>
<protein>
    <submittedName>
        <fullName evidence="2">Uncharacterized protein</fullName>
    </submittedName>
</protein>
<proteinExistence type="predicted"/>
<sequence>MNRSPFHLGKLVWISKWNLLRLSLVVYLLWIFIDDNPYRLARLQLNMIPPADYIAEVQQLAEENRYAEAIMVADVGVKELSGDQLQRLQYVRQNVVDERDSLLRRGGELLRGAVIGEGDSVEALIGAVSADFIIVGDVRDLVIQGTKQVVDGDSDEVILALSAVGLATTLLPEVDWIAALLKVARKTGSLTAGMSKSVVAILKRAKNTGDYTAVTKLFTNVKVIAKQSTPAGMLRLMRHIDNPKQLEIVADFMKRTPAGGYTLHVAGKEGVNALVKSGKKVDDALVIAAKRGDRGMAWFRTGKYRLLRPHPFIGLGKGLYKGTLGEMVERVTREYLDPFGWLTIPCLCLWLIGEVALLFRRFAKTVMLSSPRPQLA</sequence>
<name>A0A518CN26_9PLAN</name>
<accession>A0A518CN26</accession>
<dbReference type="Proteomes" id="UP000317178">
    <property type="component" value="Chromosome"/>
</dbReference>
<feature type="transmembrane region" description="Helical" evidence="1">
    <location>
        <begin position="339"/>
        <end position="359"/>
    </location>
</feature>
<dbReference type="KEGG" id="plon:Pla110_23580"/>
<keyword evidence="3" id="KW-1185">Reference proteome</keyword>
<dbReference type="OrthoDB" id="8895063at2"/>
<reference evidence="2 3" key="1">
    <citation type="submission" date="2019-02" db="EMBL/GenBank/DDBJ databases">
        <title>Deep-cultivation of Planctomycetes and their phenomic and genomic characterization uncovers novel biology.</title>
        <authorList>
            <person name="Wiegand S."/>
            <person name="Jogler M."/>
            <person name="Boedeker C."/>
            <person name="Pinto D."/>
            <person name="Vollmers J."/>
            <person name="Rivas-Marin E."/>
            <person name="Kohn T."/>
            <person name="Peeters S.H."/>
            <person name="Heuer A."/>
            <person name="Rast P."/>
            <person name="Oberbeckmann S."/>
            <person name="Bunk B."/>
            <person name="Jeske O."/>
            <person name="Meyerdierks A."/>
            <person name="Storesund J.E."/>
            <person name="Kallscheuer N."/>
            <person name="Luecker S."/>
            <person name="Lage O.M."/>
            <person name="Pohl T."/>
            <person name="Merkel B.J."/>
            <person name="Hornburger P."/>
            <person name="Mueller R.-W."/>
            <person name="Bruemmer F."/>
            <person name="Labrenz M."/>
            <person name="Spormann A.M."/>
            <person name="Op den Camp H."/>
            <person name="Overmann J."/>
            <person name="Amann R."/>
            <person name="Jetten M.S.M."/>
            <person name="Mascher T."/>
            <person name="Medema M.H."/>
            <person name="Devos D.P."/>
            <person name="Kaster A.-K."/>
            <person name="Ovreas L."/>
            <person name="Rohde M."/>
            <person name="Galperin M.Y."/>
            <person name="Jogler C."/>
        </authorList>
    </citation>
    <scope>NUCLEOTIDE SEQUENCE [LARGE SCALE GENOMIC DNA]</scope>
    <source>
        <strain evidence="2 3">Pla110</strain>
    </source>
</reference>
<keyword evidence="1" id="KW-0812">Transmembrane</keyword>